<dbReference type="Proteomes" id="UP000887013">
    <property type="component" value="Unassembled WGS sequence"/>
</dbReference>
<organism evidence="1 2">
    <name type="scientific">Nephila pilipes</name>
    <name type="common">Giant wood spider</name>
    <name type="synonym">Nephila maculata</name>
    <dbReference type="NCBI Taxonomy" id="299642"/>
    <lineage>
        <taxon>Eukaryota</taxon>
        <taxon>Metazoa</taxon>
        <taxon>Ecdysozoa</taxon>
        <taxon>Arthropoda</taxon>
        <taxon>Chelicerata</taxon>
        <taxon>Arachnida</taxon>
        <taxon>Araneae</taxon>
        <taxon>Araneomorphae</taxon>
        <taxon>Entelegynae</taxon>
        <taxon>Araneoidea</taxon>
        <taxon>Nephilidae</taxon>
        <taxon>Nephila</taxon>
    </lineage>
</organism>
<dbReference type="EMBL" id="BMAW01096402">
    <property type="protein sequence ID" value="GFS74541.1"/>
    <property type="molecule type" value="Genomic_DNA"/>
</dbReference>
<evidence type="ECO:0000313" key="1">
    <source>
        <dbReference type="EMBL" id="GFS74541.1"/>
    </source>
</evidence>
<evidence type="ECO:0000313" key="2">
    <source>
        <dbReference type="Proteomes" id="UP000887013"/>
    </source>
</evidence>
<reference evidence="1" key="1">
    <citation type="submission" date="2020-08" db="EMBL/GenBank/DDBJ databases">
        <title>Multicomponent nature underlies the extraordinary mechanical properties of spider dragline silk.</title>
        <authorList>
            <person name="Kono N."/>
            <person name="Nakamura H."/>
            <person name="Mori M."/>
            <person name="Yoshida Y."/>
            <person name="Ohtoshi R."/>
            <person name="Malay A.D."/>
            <person name="Moran D.A.P."/>
            <person name="Tomita M."/>
            <person name="Numata K."/>
            <person name="Arakawa K."/>
        </authorList>
    </citation>
    <scope>NUCLEOTIDE SEQUENCE</scope>
</reference>
<comment type="caution">
    <text evidence="1">The sequence shown here is derived from an EMBL/GenBank/DDBJ whole genome shotgun (WGS) entry which is preliminary data.</text>
</comment>
<protein>
    <submittedName>
        <fullName evidence="1">Uncharacterized protein</fullName>
    </submittedName>
</protein>
<gene>
    <name evidence="1" type="ORF">NPIL_118051</name>
</gene>
<sequence length="106" mass="12269">MFDGLRTLSVMRICNQSSWVRFNHRSRPTLFGAWVFLIVSRKGLDDFLNHSVWGNQRGSADTGLDQSDLDGRGWSLSGWIEFTCVFQSDARGFIHSKIVFLWINWI</sequence>
<name>A0A8X6MRU9_NEPPI</name>
<proteinExistence type="predicted"/>
<keyword evidence="2" id="KW-1185">Reference proteome</keyword>
<dbReference type="AlphaFoldDB" id="A0A8X6MRU9"/>
<accession>A0A8X6MRU9</accession>